<name>A0ABY7ZZL1_9ACTN</name>
<organism evidence="1 2">
    <name type="scientific">Micromonospora cathayae</name>
    <dbReference type="NCBI Taxonomy" id="3028804"/>
    <lineage>
        <taxon>Bacteria</taxon>
        <taxon>Bacillati</taxon>
        <taxon>Actinomycetota</taxon>
        <taxon>Actinomycetes</taxon>
        <taxon>Micromonosporales</taxon>
        <taxon>Micromonosporaceae</taxon>
        <taxon>Micromonospora</taxon>
    </lineage>
</organism>
<dbReference type="RefSeq" id="WP_275034100.1">
    <property type="nucleotide sequence ID" value="NZ_CP118615.1"/>
</dbReference>
<evidence type="ECO:0000313" key="1">
    <source>
        <dbReference type="EMBL" id="WDZ87189.1"/>
    </source>
</evidence>
<keyword evidence="2" id="KW-1185">Reference proteome</keyword>
<proteinExistence type="predicted"/>
<evidence type="ECO:0000313" key="2">
    <source>
        <dbReference type="Proteomes" id="UP001219605"/>
    </source>
</evidence>
<protein>
    <submittedName>
        <fullName evidence="1">Uncharacterized protein</fullName>
    </submittedName>
</protein>
<dbReference type="Proteomes" id="UP001219605">
    <property type="component" value="Chromosome"/>
</dbReference>
<sequence length="117" mass="13000">MADLFTPADLEKYLRQGALDAESVEVARRVASGWLRSATQLSDWPDPIPDDLFGWGLELAAIAYNNPEGLASDAVGATSSTWERGRRAEILQAAREAYPTATKGPLFSFPEWDWSWR</sequence>
<accession>A0ABY7ZZL1</accession>
<reference evidence="1 2" key="1">
    <citation type="submission" date="2023-02" db="EMBL/GenBank/DDBJ databases">
        <authorList>
            <person name="Mo P."/>
        </authorList>
    </citation>
    <scope>NUCLEOTIDE SEQUENCE [LARGE SCALE GENOMIC DNA]</scope>
    <source>
        <strain evidence="1 2">HUAS 3</strain>
    </source>
</reference>
<dbReference type="EMBL" id="CP118615">
    <property type="protein sequence ID" value="WDZ87189.1"/>
    <property type="molecule type" value="Genomic_DNA"/>
</dbReference>
<gene>
    <name evidence="1" type="ORF">PVK37_12675</name>
</gene>